<sequence length="176" mass="19101">MYVPDAERRALQRLTRRRERLEDEVAAIKRRLLHLVRWACPAVEAVLPDFRTSLPLAVLHDLLGPARIAGMRQAALLRFVAARASGNHPHGGPFAENLVGGLKAAAAETQRLHGAAVDLPRLQPEVAPEVDRVNAALILPRSAEVNFLGRPGMVSWRSARRAWPWVAGLAGGAASA</sequence>
<comment type="caution">
    <text evidence="1">The sequence shown here is derived from an EMBL/GenBank/DDBJ whole genome shotgun (WGS) entry which is preliminary data.</text>
</comment>
<name>A0ABN1FVY1_9PROT</name>
<dbReference type="EMBL" id="BAAAFZ010000068">
    <property type="protein sequence ID" value="GAA0598953.1"/>
    <property type="molecule type" value="Genomic_DNA"/>
</dbReference>
<evidence type="ECO:0000313" key="2">
    <source>
        <dbReference type="Proteomes" id="UP001501588"/>
    </source>
</evidence>
<accession>A0ABN1FVY1</accession>
<keyword evidence="2" id="KW-1185">Reference proteome</keyword>
<protein>
    <recommendedName>
        <fullName evidence="3">Transposase</fullName>
    </recommendedName>
</protein>
<gene>
    <name evidence="1" type="ORF">GCM10009416_41430</name>
</gene>
<evidence type="ECO:0008006" key="3">
    <source>
        <dbReference type="Google" id="ProtNLM"/>
    </source>
</evidence>
<proteinExistence type="predicted"/>
<reference evidence="1 2" key="1">
    <citation type="journal article" date="2019" name="Int. J. Syst. Evol. Microbiol.">
        <title>The Global Catalogue of Microorganisms (GCM) 10K type strain sequencing project: providing services to taxonomists for standard genome sequencing and annotation.</title>
        <authorList>
            <consortium name="The Broad Institute Genomics Platform"/>
            <consortium name="The Broad Institute Genome Sequencing Center for Infectious Disease"/>
            <person name="Wu L."/>
            <person name="Ma J."/>
        </authorList>
    </citation>
    <scope>NUCLEOTIDE SEQUENCE [LARGE SCALE GENOMIC DNA]</scope>
    <source>
        <strain evidence="1 2">JCM 9933</strain>
    </source>
</reference>
<dbReference type="Proteomes" id="UP001501588">
    <property type="component" value="Unassembled WGS sequence"/>
</dbReference>
<organism evidence="1 2">
    <name type="scientific">Craurococcus roseus</name>
    <dbReference type="NCBI Taxonomy" id="77585"/>
    <lineage>
        <taxon>Bacteria</taxon>
        <taxon>Pseudomonadati</taxon>
        <taxon>Pseudomonadota</taxon>
        <taxon>Alphaproteobacteria</taxon>
        <taxon>Acetobacterales</taxon>
        <taxon>Acetobacteraceae</taxon>
        <taxon>Craurococcus</taxon>
    </lineage>
</organism>
<evidence type="ECO:0000313" key="1">
    <source>
        <dbReference type="EMBL" id="GAA0598953.1"/>
    </source>
</evidence>